<keyword evidence="9" id="KW-1185">Reference proteome</keyword>
<comment type="similarity">
    <text evidence="2">Belongs to the chloride channel MCLC family.</text>
</comment>
<evidence type="ECO:0000256" key="4">
    <source>
        <dbReference type="ARBA" id="ARBA00022692"/>
    </source>
</evidence>
<name>A0A1V9XLF9_9ACAR</name>
<dbReference type="GO" id="GO:0005783">
    <property type="term" value="C:endoplasmic reticulum"/>
    <property type="evidence" value="ECO:0007669"/>
    <property type="project" value="TreeGrafter"/>
</dbReference>
<organism evidence="8 9">
    <name type="scientific">Tropilaelaps mercedesae</name>
    <dbReference type="NCBI Taxonomy" id="418985"/>
    <lineage>
        <taxon>Eukaryota</taxon>
        <taxon>Metazoa</taxon>
        <taxon>Ecdysozoa</taxon>
        <taxon>Arthropoda</taxon>
        <taxon>Chelicerata</taxon>
        <taxon>Arachnida</taxon>
        <taxon>Acari</taxon>
        <taxon>Parasitiformes</taxon>
        <taxon>Mesostigmata</taxon>
        <taxon>Gamasina</taxon>
        <taxon>Dermanyssoidea</taxon>
        <taxon>Laelapidae</taxon>
        <taxon>Tropilaelaps</taxon>
    </lineage>
</organism>
<dbReference type="PANTHER" id="PTHR34093">
    <property type="entry name" value="CHLORIDE CHANNEL CLIC-LIKE PROTEIN 1"/>
    <property type="match status" value="1"/>
</dbReference>
<protein>
    <recommendedName>
        <fullName evidence="3">Chloride channel CLIC-like protein 1</fullName>
    </recommendedName>
</protein>
<accession>A0A1V9XLF9</accession>
<reference evidence="8 9" key="1">
    <citation type="journal article" date="2017" name="Gigascience">
        <title>Draft genome of the honey bee ectoparasitic mite, Tropilaelaps mercedesae, is shaped by the parasitic life history.</title>
        <authorList>
            <person name="Dong X."/>
            <person name="Armstrong S.D."/>
            <person name="Xia D."/>
            <person name="Makepeace B.L."/>
            <person name="Darby A.C."/>
            <person name="Kadowaki T."/>
        </authorList>
    </citation>
    <scope>NUCLEOTIDE SEQUENCE [LARGE SCALE GENOMIC DNA]</scope>
    <source>
        <strain evidence="8">Wuxi-XJTLU</strain>
    </source>
</reference>
<sequence>MALPVKLCLAVVVIVALGVSAEDLSFKDEVARDEDWLDPSNMFKSKATYQTENFLEPQSVGEDLVVRPLSTRERNECREQRKELNTCKRKLKDLQLLRQLVDTSYDEPCTDREFIYLRRLALTLVNKAKIPRNAPRSNVKLELYLSARDLNRIRELVTDADCEGSAEIERTLSRTLTSGKATLIDKIPTSWY</sequence>
<proteinExistence type="inferred from homology"/>
<evidence type="ECO:0000256" key="6">
    <source>
        <dbReference type="ARBA" id="ARBA00023136"/>
    </source>
</evidence>
<dbReference type="OrthoDB" id="5837849at2759"/>
<dbReference type="EMBL" id="MNPL01008551">
    <property type="protein sequence ID" value="OQR74178.1"/>
    <property type="molecule type" value="Genomic_DNA"/>
</dbReference>
<keyword evidence="4" id="KW-0812">Transmembrane</keyword>
<dbReference type="AlphaFoldDB" id="A0A1V9XLF9"/>
<evidence type="ECO:0000256" key="5">
    <source>
        <dbReference type="ARBA" id="ARBA00022989"/>
    </source>
</evidence>
<evidence type="ECO:0000256" key="3">
    <source>
        <dbReference type="ARBA" id="ARBA00015571"/>
    </source>
</evidence>
<keyword evidence="7" id="KW-0732">Signal</keyword>
<evidence type="ECO:0000256" key="1">
    <source>
        <dbReference type="ARBA" id="ARBA00004141"/>
    </source>
</evidence>
<evidence type="ECO:0000313" key="8">
    <source>
        <dbReference type="EMBL" id="OQR74178.1"/>
    </source>
</evidence>
<dbReference type="InterPro" id="IPR009231">
    <property type="entry name" value="Chloride_chnl_CLIC-like"/>
</dbReference>
<evidence type="ECO:0000313" key="9">
    <source>
        <dbReference type="Proteomes" id="UP000192247"/>
    </source>
</evidence>
<gene>
    <name evidence="8" type="ORF">BIW11_09248</name>
</gene>
<dbReference type="GO" id="GO:0005254">
    <property type="term" value="F:chloride channel activity"/>
    <property type="evidence" value="ECO:0007669"/>
    <property type="project" value="TreeGrafter"/>
</dbReference>
<evidence type="ECO:0000256" key="2">
    <source>
        <dbReference type="ARBA" id="ARBA00005944"/>
    </source>
</evidence>
<keyword evidence="6" id="KW-0472">Membrane</keyword>
<comment type="caution">
    <text evidence="8">The sequence shown here is derived from an EMBL/GenBank/DDBJ whole genome shotgun (WGS) entry which is preliminary data.</text>
</comment>
<feature type="chain" id="PRO_5012528928" description="Chloride channel CLIC-like protein 1" evidence="7">
    <location>
        <begin position="22"/>
        <end position="192"/>
    </location>
</feature>
<dbReference type="Proteomes" id="UP000192247">
    <property type="component" value="Unassembled WGS sequence"/>
</dbReference>
<dbReference type="InParanoid" id="A0A1V9XLF9"/>
<dbReference type="GO" id="GO:0016020">
    <property type="term" value="C:membrane"/>
    <property type="evidence" value="ECO:0007669"/>
    <property type="project" value="UniProtKB-SubCell"/>
</dbReference>
<evidence type="ECO:0000256" key="7">
    <source>
        <dbReference type="SAM" id="SignalP"/>
    </source>
</evidence>
<keyword evidence="5" id="KW-1133">Transmembrane helix</keyword>
<comment type="subcellular location">
    <subcellularLocation>
        <location evidence="1">Membrane</location>
        <topology evidence="1">Multi-pass membrane protein</topology>
    </subcellularLocation>
</comment>
<feature type="signal peptide" evidence="7">
    <location>
        <begin position="1"/>
        <end position="21"/>
    </location>
</feature>
<dbReference type="PANTHER" id="PTHR34093:SF1">
    <property type="entry name" value="CHLORIDE CHANNEL CLIC-LIKE PROTEIN 1"/>
    <property type="match status" value="1"/>
</dbReference>